<proteinExistence type="predicted"/>
<keyword evidence="3 6" id="KW-1133">Transmembrane helix</keyword>
<feature type="compositionally biased region" description="Polar residues" evidence="5">
    <location>
        <begin position="368"/>
        <end position="381"/>
    </location>
</feature>
<feature type="transmembrane region" description="Helical" evidence="6">
    <location>
        <begin position="187"/>
        <end position="209"/>
    </location>
</feature>
<dbReference type="PANTHER" id="PTHR11132">
    <property type="entry name" value="SOLUTE CARRIER FAMILY 35"/>
    <property type="match status" value="1"/>
</dbReference>
<keyword evidence="2 6" id="KW-0812">Transmembrane</keyword>
<feature type="transmembrane region" description="Helical" evidence="6">
    <location>
        <begin position="259"/>
        <end position="278"/>
    </location>
</feature>
<feature type="transmembrane region" description="Helical" evidence="6">
    <location>
        <begin position="285"/>
        <end position="305"/>
    </location>
</feature>
<sequence>MSNSAVMDGKSGRKASGKWRRKKWAPVSFGGRLQFLKWEPVIALACYAFCSITLNVANKAVFSAATFHYPWMTISIQSLMSVVILAGAALISRPFGYEVPLRAHPQLVLELLRPSIFFTMFLVSNAYALHYMSLPMLTIFKSFAPLGITVCEAIFKHEGISRSMLFALLLMVMSNAVTITSDVEATLAGYISATCSVITNIAQLFSLRFGISPEWGVTEKAVWGNLLGAMLTFPMAIYFGELNTFKSSFVELSTPFKMLFFGSGVMGCLISFCMYWATSVTRGSYVSFVGASTKIPLVLLGYLIFDTQISVAGWVGISMGLAAGLVFTYVQQEERKDKDDNVSMPSVSSSDDEDGCAQDGSFGFVIDSPQQKTLSPGKQSL</sequence>
<protein>
    <recommendedName>
        <fullName evidence="7">Sugar phosphate transporter domain-containing protein</fullName>
    </recommendedName>
</protein>
<comment type="subcellular location">
    <subcellularLocation>
        <location evidence="1">Membrane</location>
        <topology evidence="1">Multi-pass membrane protein</topology>
    </subcellularLocation>
</comment>
<keyword evidence="4 6" id="KW-0472">Membrane</keyword>
<evidence type="ECO:0000256" key="2">
    <source>
        <dbReference type="ARBA" id="ARBA00022692"/>
    </source>
</evidence>
<keyword evidence="9" id="KW-1185">Reference proteome</keyword>
<evidence type="ECO:0000313" key="9">
    <source>
        <dbReference type="Proteomes" id="UP001157974"/>
    </source>
</evidence>
<name>A0AAV8UGE6_9RHOD</name>
<feature type="transmembrane region" description="Helical" evidence="6">
    <location>
        <begin position="164"/>
        <end position="181"/>
    </location>
</feature>
<dbReference type="InterPro" id="IPR004853">
    <property type="entry name" value="Sugar_P_trans_dom"/>
</dbReference>
<dbReference type="Proteomes" id="UP001157974">
    <property type="component" value="Unassembled WGS sequence"/>
</dbReference>
<evidence type="ECO:0000256" key="3">
    <source>
        <dbReference type="ARBA" id="ARBA00022989"/>
    </source>
</evidence>
<reference evidence="8 9" key="1">
    <citation type="journal article" date="2023" name="Nat. Commun.">
        <title>Origin of minicircular mitochondrial genomes in red algae.</title>
        <authorList>
            <person name="Lee Y."/>
            <person name="Cho C.H."/>
            <person name="Lee Y.M."/>
            <person name="Park S.I."/>
            <person name="Yang J.H."/>
            <person name="West J.A."/>
            <person name="Bhattacharya D."/>
            <person name="Yoon H.S."/>
        </authorList>
    </citation>
    <scope>NUCLEOTIDE SEQUENCE [LARGE SCALE GENOMIC DNA]</scope>
    <source>
        <strain evidence="8 9">CCMP1338</strain>
        <tissue evidence="8">Whole cell</tissue>
    </source>
</reference>
<feature type="transmembrane region" description="Helical" evidence="6">
    <location>
        <begin position="69"/>
        <end position="91"/>
    </location>
</feature>
<feature type="transmembrane region" description="Helical" evidence="6">
    <location>
        <begin position="221"/>
        <end position="239"/>
    </location>
</feature>
<comment type="caution">
    <text evidence="8">The sequence shown here is derived from an EMBL/GenBank/DDBJ whole genome shotgun (WGS) entry which is preliminary data.</text>
</comment>
<gene>
    <name evidence="8" type="ORF">NDN08_003772</name>
</gene>
<feature type="domain" description="Sugar phosphate transporter" evidence="7">
    <location>
        <begin position="44"/>
        <end position="323"/>
    </location>
</feature>
<dbReference type="EMBL" id="JAMWBK010000010">
    <property type="protein sequence ID" value="KAJ8901563.1"/>
    <property type="molecule type" value="Genomic_DNA"/>
</dbReference>
<evidence type="ECO:0000256" key="6">
    <source>
        <dbReference type="SAM" id="Phobius"/>
    </source>
</evidence>
<dbReference type="AlphaFoldDB" id="A0AAV8UGE6"/>
<accession>A0AAV8UGE6</accession>
<evidence type="ECO:0000313" key="8">
    <source>
        <dbReference type="EMBL" id="KAJ8901563.1"/>
    </source>
</evidence>
<dbReference type="InterPro" id="IPR050186">
    <property type="entry name" value="TPT_transporter"/>
</dbReference>
<evidence type="ECO:0000256" key="1">
    <source>
        <dbReference type="ARBA" id="ARBA00004141"/>
    </source>
</evidence>
<dbReference type="GO" id="GO:0016020">
    <property type="term" value="C:membrane"/>
    <property type="evidence" value="ECO:0007669"/>
    <property type="project" value="UniProtKB-SubCell"/>
</dbReference>
<dbReference type="SUPFAM" id="SSF103481">
    <property type="entry name" value="Multidrug resistance efflux transporter EmrE"/>
    <property type="match status" value="1"/>
</dbReference>
<evidence type="ECO:0000256" key="5">
    <source>
        <dbReference type="SAM" id="MobiDB-lite"/>
    </source>
</evidence>
<dbReference type="InterPro" id="IPR037185">
    <property type="entry name" value="EmrE-like"/>
</dbReference>
<feature type="transmembrane region" description="Helical" evidence="6">
    <location>
        <begin position="111"/>
        <end position="132"/>
    </location>
</feature>
<feature type="transmembrane region" description="Helical" evidence="6">
    <location>
        <begin position="38"/>
        <end position="57"/>
    </location>
</feature>
<dbReference type="Pfam" id="PF03151">
    <property type="entry name" value="TPT"/>
    <property type="match status" value="1"/>
</dbReference>
<feature type="transmembrane region" description="Helical" evidence="6">
    <location>
        <begin position="311"/>
        <end position="330"/>
    </location>
</feature>
<evidence type="ECO:0000256" key="4">
    <source>
        <dbReference type="ARBA" id="ARBA00023136"/>
    </source>
</evidence>
<organism evidence="8 9">
    <name type="scientific">Rhodosorus marinus</name>
    <dbReference type="NCBI Taxonomy" id="101924"/>
    <lineage>
        <taxon>Eukaryota</taxon>
        <taxon>Rhodophyta</taxon>
        <taxon>Stylonematophyceae</taxon>
        <taxon>Stylonematales</taxon>
        <taxon>Stylonemataceae</taxon>
        <taxon>Rhodosorus</taxon>
    </lineage>
</organism>
<feature type="region of interest" description="Disordered" evidence="5">
    <location>
        <begin position="336"/>
        <end position="381"/>
    </location>
</feature>
<evidence type="ECO:0000259" key="7">
    <source>
        <dbReference type="Pfam" id="PF03151"/>
    </source>
</evidence>